<organism evidence="7 8">
    <name type="scientific">Elysia crispata</name>
    <name type="common">lettuce slug</name>
    <dbReference type="NCBI Taxonomy" id="231223"/>
    <lineage>
        <taxon>Eukaryota</taxon>
        <taxon>Metazoa</taxon>
        <taxon>Spiralia</taxon>
        <taxon>Lophotrochozoa</taxon>
        <taxon>Mollusca</taxon>
        <taxon>Gastropoda</taxon>
        <taxon>Heterobranchia</taxon>
        <taxon>Euthyneura</taxon>
        <taxon>Panpulmonata</taxon>
        <taxon>Sacoglossa</taxon>
        <taxon>Placobranchoidea</taxon>
        <taxon>Plakobranchidae</taxon>
        <taxon>Elysia</taxon>
    </lineage>
</organism>
<feature type="compositionally biased region" description="Basic and acidic residues" evidence="3">
    <location>
        <begin position="98"/>
        <end position="113"/>
    </location>
</feature>
<feature type="coiled-coil region" evidence="2">
    <location>
        <begin position="1198"/>
        <end position="1235"/>
    </location>
</feature>
<dbReference type="Proteomes" id="UP001283361">
    <property type="component" value="Unassembled WGS sequence"/>
</dbReference>
<feature type="region of interest" description="Disordered" evidence="3">
    <location>
        <begin position="1238"/>
        <end position="1328"/>
    </location>
</feature>
<evidence type="ECO:0000256" key="2">
    <source>
        <dbReference type="SAM" id="Coils"/>
    </source>
</evidence>
<dbReference type="InterPro" id="IPR035979">
    <property type="entry name" value="RBD_domain_sf"/>
</dbReference>
<evidence type="ECO:0000256" key="1">
    <source>
        <dbReference type="PROSITE-ProRule" id="PRU00176"/>
    </source>
</evidence>
<feature type="domain" description="Protein kinase" evidence="4">
    <location>
        <begin position="857"/>
        <end position="1100"/>
    </location>
</feature>
<dbReference type="GO" id="GO:0005524">
    <property type="term" value="F:ATP binding"/>
    <property type="evidence" value="ECO:0007669"/>
    <property type="project" value="InterPro"/>
</dbReference>
<evidence type="ECO:0000313" key="8">
    <source>
        <dbReference type="Proteomes" id="UP001283361"/>
    </source>
</evidence>
<feature type="region of interest" description="Disordered" evidence="3">
    <location>
        <begin position="1111"/>
        <end position="1143"/>
    </location>
</feature>
<sequence length="1328" mass="148031">MSTSAAGTGKRVNTYDIFVGNLPQDVDQKRLGKVFSKFGEIHNIWINSSPEGNKFSIVRYYCEEDSLKAIEETNGQLFEGGKPILVKKSQKRQINSVRKDGEAEQIQEKEEKAASSFEMGQNMPPRRENQMKLLVSHVETPIVAWGQKISVENANELASLQEQMAILCPDLPKISGKPESDKIYAAQYSEDMCWYRCTVRYTFNPERIKVQYIDFGNTEELNPSKLVELPKSLVALPWCAIKIVLHSLWCNNSQDPVATKHLRDMIEGKEIEVFTTARLSDGTGYYGEIILDGASINEKMLESSYVFRKPGLEQKGLMKNRPQGPCGEGLLSPPIVASGGKGQKPTTDGSKKVHTVAANQISAPAQGRSEGLAQSIVTENPKNKEQLKNIQQNVPEAGAGKVRSVCHQEGAAAAARVMTGKEVSSQGTTWKTKTASGIKGGVPGQIIGPRKFDSDKDEINTLRWKLKNLQSEYSSLSNKAQENDLSMQIKRVQNLASTVRKLRNQFPLDRETPLDRAISLAQSPGKININMAESLPDVVKAINTYKAAQDEIMKGVENSVLQEKIDSRDNVRRELFDRLKITIEELNKVPLQARGKEVQDVFAALTKYYDTFTKLSVPNIPSIESLLPAFEDWKQKKKGDVIGARRLSDTLAKSFSNMLMKMNSLISLNAEVEDEELSEDFDATLKSYTKSLQQEISVADAENSSDSALVSSLVQALLRELNEEVSCVQHLSNVHHEFASLREQISPWLNTTPNTQELQAVRAKLKSLKSGLRHKLADKVDAEENQDSDELEEIAKEVQIIRTKIHKALKSEDKLLGEMSQVASSHFPELITSEKDPAFNMHLTYKGLVKLSHAPDHYTMTSVGSSSMGMFISEFDNEPIFIKEHFLSNGSHLDKDDFLSQMALYSNASSTYLESVSAAFFAKNNRHAYVQVKKSGDLLSTLIEKSALTKEQIQSVVRSLCLALQGLNLFNFVHGQLQPELIEVDQDWNAKLLPPDFSLTDSDRCRSRYTTSSAVDIIAPEMKQTKFPAGPSHSVDVYCMGLLALWMHHPTRQFKERMDGTIDFSSLPLDPNFSIFLMKVMHPNPQMRPTAENCLQSQYLCQPVAVQQPSSIPSPVPFSGNDPKTLGDAGTGRNSASPASVLSQGSNEGYVFTENGGGIQMIANTRVPPPTLNDSQAVSNGTSSAFVQQQQFQQYQHLQQQQQQFQQQQQYNLQLQQQLHQKQVLQQQQQQQQQAALLQQSHIQQENPSFEPHSDSQKKDDVFEIGTFDPNAYEVVTSPQPEGGVRPDEENTSPEGNQADADRELSQPREILEWGAEESAELSLDNTN</sequence>
<keyword evidence="1" id="KW-0694">RNA-binding</keyword>
<dbReference type="SUPFAM" id="SSF56112">
    <property type="entry name" value="Protein kinase-like (PK-like)"/>
    <property type="match status" value="1"/>
</dbReference>
<feature type="compositionally biased region" description="Basic and acidic residues" evidence="3">
    <location>
        <begin position="1300"/>
        <end position="1312"/>
    </location>
</feature>
<dbReference type="PROSITE" id="PS50011">
    <property type="entry name" value="PROTEIN_KINASE_DOM"/>
    <property type="match status" value="1"/>
</dbReference>
<name>A0AAE0ZI39_9GAST</name>
<dbReference type="Gene3D" id="1.10.510.10">
    <property type="entry name" value="Transferase(Phosphotransferase) domain 1"/>
    <property type="match status" value="1"/>
</dbReference>
<dbReference type="Gene3D" id="3.30.70.330">
    <property type="match status" value="1"/>
</dbReference>
<reference evidence="7" key="1">
    <citation type="journal article" date="2023" name="G3 (Bethesda)">
        <title>A reference genome for the long-term kleptoplast-retaining sea slug Elysia crispata morphotype clarki.</title>
        <authorList>
            <person name="Eastman K.E."/>
            <person name="Pendleton A.L."/>
            <person name="Shaikh M.A."/>
            <person name="Suttiyut T."/>
            <person name="Ogas R."/>
            <person name="Tomko P."/>
            <person name="Gavelis G."/>
            <person name="Widhalm J.R."/>
            <person name="Wisecaver J.H."/>
        </authorList>
    </citation>
    <scope>NUCLEOTIDE SEQUENCE</scope>
    <source>
        <strain evidence="7">ECLA1</strain>
    </source>
</reference>
<evidence type="ECO:0000259" key="6">
    <source>
        <dbReference type="PROSITE" id="PS50304"/>
    </source>
</evidence>
<dbReference type="Gene3D" id="2.40.50.90">
    <property type="match status" value="1"/>
</dbReference>
<feature type="compositionally biased region" description="Polar residues" evidence="3">
    <location>
        <begin position="1132"/>
        <end position="1143"/>
    </location>
</feature>
<dbReference type="PROSITE" id="PS50102">
    <property type="entry name" value="RRM"/>
    <property type="match status" value="1"/>
</dbReference>
<dbReference type="SUPFAM" id="SSF54928">
    <property type="entry name" value="RNA-binding domain, RBD"/>
    <property type="match status" value="1"/>
</dbReference>
<feature type="domain" description="Tudor" evidence="6">
    <location>
        <begin position="177"/>
        <end position="236"/>
    </location>
</feature>
<accession>A0AAE0ZI39</accession>
<dbReference type="PANTHER" id="PTHR22948:SF73">
    <property type="entry name" value="SERINE_THREONINE-PROTEIN KINASE 31"/>
    <property type="match status" value="1"/>
</dbReference>
<dbReference type="SMART" id="SM00360">
    <property type="entry name" value="RRM"/>
    <property type="match status" value="1"/>
</dbReference>
<dbReference type="InterPro" id="IPR000719">
    <property type="entry name" value="Prot_kinase_dom"/>
</dbReference>
<keyword evidence="2" id="KW-0175">Coiled coil</keyword>
<dbReference type="InterPro" id="IPR011009">
    <property type="entry name" value="Kinase-like_dom_sf"/>
</dbReference>
<evidence type="ECO:0000313" key="7">
    <source>
        <dbReference type="EMBL" id="KAK3769728.1"/>
    </source>
</evidence>
<dbReference type="SMART" id="SM00333">
    <property type="entry name" value="TUDOR"/>
    <property type="match status" value="1"/>
</dbReference>
<feature type="compositionally biased region" description="Basic and acidic residues" evidence="3">
    <location>
        <begin position="1252"/>
        <end position="1262"/>
    </location>
</feature>
<dbReference type="EMBL" id="JAWDGP010003891">
    <property type="protein sequence ID" value="KAK3769728.1"/>
    <property type="molecule type" value="Genomic_DNA"/>
</dbReference>
<protein>
    <recommendedName>
        <fullName evidence="9">Serine/threonine-protein kinase 31</fullName>
    </recommendedName>
</protein>
<dbReference type="Pfam" id="PF00567">
    <property type="entry name" value="TUDOR"/>
    <property type="match status" value="1"/>
</dbReference>
<dbReference type="PROSITE" id="PS50304">
    <property type="entry name" value="TUDOR"/>
    <property type="match status" value="1"/>
</dbReference>
<dbReference type="InterPro" id="IPR012677">
    <property type="entry name" value="Nucleotide-bd_a/b_plait_sf"/>
</dbReference>
<gene>
    <name evidence="7" type="ORF">RRG08_062069</name>
</gene>
<evidence type="ECO:0000259" key="4">
    <source>
        <dbReference type="PROSITE" id="PS50011"/>
    </source>
</evidence>
<dbReference type="InterPro" id="IPR002999">
    <property type="entry name" value="Tudor"/>
</dbReference>
<evidence type="ECO:0008006" key="9">
    <source>
        <dbReference type="Google" id="ProtNLM"/>
    </source>
</evidence>
<feature type="region of interest" description="Disordered" evidence="3">
    <location>
        <begin position="1162"/>
        <end position="1184"/>
    </location>
</feature>
<dbReference type="SUPFAM" id="SSF63748">
    <property type="entry name" value="Tudor/PWWP/MBT"/>
    <property type="match status" value="1"/>
</dbReference>
<feature type="compositionally biased region" description="Polar residues" evidence="3">
    <location>
        <begin position="1172"/>
        <end position="1184"/>
    </location>
</feature>
<keyword evidence="8" id="KW-1185">Reference proteome</keyword>
<proteinExistence type="predicted"/>
<dbReference type="InterPro" id="IPR050621">
    <property type="entry name" value="Tudor_domain_containing"/>
</dbReference>
<feature type="region of interest" description="Disordered" evidence="3">
    <location>
        <begin position="98"/>
        <end position="123"/>
    </location>
</feature>
<dbReference type="GO" id="GO:0004672">
    <property type="term" value="F:protein kinase activity"/>
    <property type="evidence" value="ECO:0007669"/>
    <property type="project" value="InterPro"/>
</dbReference>
<dbReference type="SMART" id="SM00220">
    <property type="entry name" value="S_TKc"/>
    <property type="match status" value="1"/>
</dbReference>
<dbReference type="Gene3D" id="2.30.30.140">
    <property type="match status" value="1"/>
</dbReference>
<dbReference type="Pfam" id="PF00076">
    <property type="entry name" value="RRM_1"/>
    <property type="match status" value="1"/>
</dbReference>
<dbReference type="PANTHER" id="PTHR22948">
    <property type="entry name" value="TUDOR DOMAIN CONTAINING PROTEIN"/>
    <property type="match status" value="1"/>
</dbReference>
<dbReference type="FunFam" id="2.30.30.140:FF:000018">
    <property type="entry name" value="Serine/threonine-protein kinase 31"/>
    <property type="match status" value="1"/>
</dbReference>
<evidence type="ECO:0000256" key="3">
    <source>
        <dbReference type="SAM" id="MobiDB-lite"/>
    </source>
</evidence>
<dbReference type="InterPro" id="IPR000504">
    <property type="entry name" value="RRM_dom"/>
</dbReference>
<comment type="caution">
    <text evidence="7">The sequence shown here is derived from an EMBL/GenBank/DDBJ whole genome shotgun (WGS) entry which is preliminary data.</text>
</comment>
<evidence type="ECO:0000259" key="5">
    <source>
        <dbReference type="PROSITE" id="PS50102"/>
    </source>
</evidence>
<dbReference type="InterPro" id="IPR035437">
    <property type="entry name" value="SNase_OB-fold_sf"/>
</dbReference>
<dbReference type="GO" id="GO:0003723">
    <property type="term" value="F:RNA binding"/>
    <property type="evidence" value="ECO:0007669"/>
    <property type="project" value="UniProtKB-UniRule"/>
</dbReference>
<dbReference type="CDD" id="cd00590">
    <property type="entry name" value="RRM_SF"/>
    <property type="match status" value="1"/>
</dbReference>
<feature type="coiled-coil region" evidence="2">
    <location>
        <begin position="452"/>
        <end position="479"/>
    </location>
</feature>
<feature type="domain" description="RRM" evidence="5">
    <location>
        <begin position="15"/>
        <end position="91"/>
    </location>
</feature>